<evidence type="ECO:0008006" key="3">
    <source>
        <dbReference type="Google" id="ProtNLM"/>
    </source>
</evidence>
<proteinExistence type="predicted"/>
<dbReference type="EMBL" id="JAPFCC010000001">
    <property type="protein sequence ID" value="MCW7553701.1"/>
    <property type="molecule type" value="Genomic_DNA"/>
</dbReference>
<protein>
    <recommendedName>
        <fullName evidence="3">Replication origin-binding protein domain-containing protein</fullName>
    </recommendedName>
</protein>
<reference evidence="1 2" key="1">
    <citation type="submission" date="2022-10" db="EMBL/GenBank/DDBJ databases">
        <title>High-quality genome sequences of two octocoral-associated bacteria, Endozoicomonas euniceicola EF212 and Endozoicomonas gorgoniicola PS125.</title>
        <authorList>
            <person name="Chiou Y.-J."/>
            <person name="Chen Y.-H."/>
        </authorList>
    </citation>
    <scope>NUCLEOTIDE SEQUENCE [LARGE SCALE GENOMIC DNA]</scope>
    <source>
        <strain evidence="1 2">PS125</strain>
    </source>
</reference>
<dbReference type="RefSeq" id="WP_262568508.1">
    <property type="nucleotide sequence ID" value="NZ_JAPFCC010000001.1"/>
</dbReference>
<keyword evidence="2" id="KW-1185">Reference proteome</keyword>
<comment type="caution">
    <text evidence="1">The sequence shown here is derived from an EMBL/GenBank/DDBJ whole genome shotgun (WGS) entry which is preliminary data.</text>
</comment>
<dbReference type="SUPFAM" id="SSF52540">
    <property type="entry name" value="P-loop containing nucleoside triphosphate hydrolases"/>
    <property type="match status" value="1"/>
</dbReference>
<name>A0ABT3MWE1_9GAMM</name>
<evidence type="ECO:0000313" key="2">
    <source>
        <dbReference type="Proteomes" id="UP001209854"/>
    </source>
</evidence>
<dbReference type="Gene3D" id="3.40.50.300">
    <property type="entry name" value="P-loop containing nucleotide triphosphate hydrolases"/>
    <property type="match status" value="1"/>
</dbReference>
<dbReference type="Pfam" id="PF13245">
    <property type="entry name" value="AAA_19"/>
    <property type="match status" value="1"/>
</dbReference>
<dbReference type="InterPro" id="IPR027417">
    <property type="entry name" value="P-loop_NTPase"/>
</dbReference>
<gene>
    <name evidence="1" type="ORF">NX722_13895</name>
</gene>
<evidence type="ECO:0000313" key="1">
    <source>
        <dbReference type="EMBL" id="MCW7553701.1"/>
    </source>
</evidence>
<organism evidence="1 2">
    <name type="scientific">Endozoicomonas gorgoniicola</name>
    <dbReference type="NCBI Taxonomy" id="1234144"/>
    <lineage>
        <taxon>Bacteria</taxon>
        <taxon>Pseudomonadati</taxon>
        <taxon>Pseudomonadota</taxon>
        <taxon>Gammaproteobacteria</taxon>
        <taxon>Oceanospirillales</taxon>
        <taxon>Endozoicomonadaceae</taxon>
        <taxon>Endozoicomonas</taxon>
    </lineage>
</organism>
<dbReference type="Proteomes" id="UP001209854">
    <property type="component" value="Unassembled WGS sequence"/>
</dbReference>
<accession>A0ABT3MWE1</accession>
<sequence>MPAASQLSNNTFQQARFLTTPQDSILCTDPTGYLQEKQLSLELMQQLVGLRITQDQWYGECLEYPLMNTQGQLCGYERIYPRSVLHKRCPERFSPSDNKKVTRHTQTSKGFALVGMSIAELPDYLGTVRIVGGVADSVSVYLATGEPVISIVGENNAASIVSQLTEQWPHLKNQWVVALDHDLPGIFACQRTGYQWLVPEQFGDDWSDVRQREGLAALKQQLLQPARPPLVPVDLQTVTTNSLLSDRISEQNFKQAIGTLQSVCSECPVQAVSAALKIIQRFHHLVPARLSEQQMMDAINMACRFCVHPDTLKALSHKLYGYRQQQLDVVRQNDSFSPKLIQSLGTQYHRITDSINPRTIDLSPEQLIFIKAGHGTGKTKTARALVHGLSQNPEARILSVSANCALTQEVAESFGLDHYQSLHPENAATVNRLATTVHSLNKLQVTPVYKNSDGSIKKIDVLLLDEITQILSAFTSGKIDRPEAVFYTLLDLIEKTIENSGVVLCMDADLSSDCLWQFREWFPHLCDRMEVYDKPFEDIDIKVGFGTGIKARNAAIADLQDRIKLGQIITVASDSKKLVNDLREQVEQSNPNLSCLSIHANNSSHQEGKLFLQQPETEAPKYSMVLYSPAIVGGLSVTSVKPDHCYVFSYNKLDAPAIMQQMFRYRKTEEFTVIGDLMPPSRDCEDFLQRIHCLERMAGFDASKPAYASDYVGFVERQRASKARLLKMGANALWNYLEQRKITVTPLSESQNPEDDNSGVADELKAIRQKHREELPRKLVQAKRLSETEYQQLSSQSLKTEIEQLSCQRYRIGLELGIDATQLTEDDCDFWLDIGARKFSRACMTPFANNLSLAAHDDDRDTPLCHRKYESLEQKYLHYLTEPLRDNNGWLNEWTETEARQVVDRVMQIEKEFPWALKRLGLIPASMIQGTGQYQKVVRPKQPNRYISFLLNQLGLKTESRQVRIGNGQRARYYRFELKSYQRMMHYIQLKATKQGMNRVSQIKGKLYKPEALGQSPETFANWHERRWSCIARQPSTGNDTVVQGALRAIQKTERLRLRPQVGLHGDAKSHFENF</sequence>